<dbReference type="Proteomes" id="UP000219573">
    <property type="component" value="Unassembled WGS sequence"/>
</dbReference>
<feature type="transmembrane region" description="Helical" evidence="6">
    <location>
        <begin position="126"/>
        <end position="143"/>
    </location>
</feature>
<sequence length="486" mass="56310">MINNIKKFFSNELLNKFGVYFIGKALIAVVNFTLVPVYSRVLAPEEFAIIALIMIFFQISKAVIKLGLESAFSIKFYKYTHEVRINCLYGIYIIYILFTIFLIGITFIDANWISKLLSLNLTLLDSFKIIGIICFSIFVDFFFNLLKMEQNAKFYVFNTVLFTICKVAFLIYFIVILNQGYVSYLNANILSYSLFFIFSLFYILKKYKIRDFVFDFVIMKKLIIIGIPMIPGIIFSMVLASGDQYILKRLGFLASVGVYAMGYKFANAFSSFLIVPFRQALVPVAMKKGNTNITNYKSFLSKVVENFISVLLLCVIALYSFFYQLYSYLIDESYIEGFNIIWVVIIALIIWGVANIISNTLILKEKTYKTLFLTMIATILNIVLNIMWIPKYDIYGAAYATLISYLIVLLLYYFLSQKIILVNYNFKRISIVIIIFIIALSTQNFIDTFKYNSLILILSKTLVLLVVCYLYFRFNIINLGRLRGER</sequence>
<accession>A0A285FVJ3</accession>
<gene>
    <name evidence="7" type="ORF">SAMN06265827_10312</name>
</gene>
<feature type="transmembrane region" description="Helical" evidence="6">
    <location>
        <begin position="89"/>
        <end position="114"/>
    </location>
</feature>
<feature type="transmembrane region" description="Helical" evidence="6">
    <location>
        <begin position="426"/>
        <end position="446"/>
    </location>
</feature>
<proteinExistence type="predicted"/>
<dbReference type="Pfam" id="PF01943">
    <property type="entry name" value="Polysacc_synt"/>
    <property type="match status" value="1"/>
</dbReference>
<organism evidence="7 8">
    <name type="scientific">Orenia metallireducens</name>
    <dbReference type="NCBI Taxonomy" id="1413210"/>
    <lineage>
        <taxon>Bacteria</taxon>
        <taxon>Bacillati</taxon>
        <taxon>Bacillota</taxon>
        <taxon>Clostridia</taxon>
        <taxon>Halanaerobiales</taxon>
        <taxon>Halobacteroidaceae</taxon>
        <taxon>Orenia</taxon>
    </lineage>
</organism>
<evidence type="ECO:0000256" key="1">
    <source>
        <dbReference type="ARBA" id="ARBA00004651"/>
    </source>
</evidence>
<dbReference type="InterPro" id="IPR002797">
    <property type="entry name" value="Polysacc_synth"/>
</dbReference>
<feature type="transmembrane region" description="Helical" evidence="6">
    <location>
        <begin position="338"/>
        <end position="358"/>
    </location>
</feature>
<dbReference type="AlphaFoldDB" id="A0A285FVJ3"/>
<feature type="transmembrane region" description="Helical" evidence="6">
    <location>
        <begin position="21"/>
        <end position="41"/>
    </location>
</feature>
<keyword evidence="3 6" id="KW-0812">Transmembrane</keyword>
<evidence type="ECO:0000313" key="7">
    <source>
        <dbReference type="EMBL" id="SNY15299.1"/>
    </source>
</evidence>
<evidence type="ECO:0000313" key="8">
    <source>
        <dbReference type="Proteomes" id="UP000219573"/>
    </source>
</evidence>
<comment type="subcellular location">
    <subcellularLocation>
        <location evidence="1">Cell membrane</location>
        <topology evidence="1">Multi-pass membrane protein</topology>
    </subcellularLocation>
</comment>
<evidence type="ECO:0000256" key="3">
    <source>
        <dbReference type="ARBA" id="ARBA00022692"/>
    </source>
</evidence>
<keyword evidence="2" id="KW-1003">Cell membrane</keyword>
<evidence type="ECO:0000256" key="2">
    <source>
        <dbReference type="ARBA" id="ARBA00022475"/>
    </source>
</evidence>
<keyword evidence="5 6" id="KW-0472">Membrane</keyword>
<evidence type="ECO:0000256" key="5">
    <source>
        <dbReference type="ARBA" id="ARBA00023136"/>
    </source>
</evidence>
<feature type="transmembrane region" description="Helical" evidence="6">
    <location>
        <begin position="181"/>
        <end position="202"/>
    </location>
</feature>
<feature type="transmembrane region" description="Helical" evidence="6">
    <location>
        <begin position="452"/>
        <end position="472"/>
    </location>
</feature>
<dbReference type="PANTHER" id="PTHR30250:SF11">
    <property type="entry name" value="O-ANTIGEN TRANSPORTER-RELATED"/>
    <property type="match status" value="1"/>
</dbReference>
<feature type="transmembrane region" description="Helical" evidence="6">
    <location>
        <begin position="222"/>
        <end position="240"/>
    </location>
</feature>
<keyword evidence="4 6" id="KW-1133">Transmembrane helix</keyword>
<dbReference type="GO" id="GO:0005886">
    <property type="term" value="C:plasma membrane"/>
    <property type="evidence" value="ECO:0007669"/>
    <property type="project" value="UniProtKB-SubCell"/>
</dbReference>
<feature type="transmembrane region" description="Helical" evidence="6">
    <location>
        <begin position="252"/>
        <end position="277"/>
    </location>
</feature>
<feature type="transmembrane region" description="Helical" evidence="6">
    <location>
        <begin position="47"/>
        <end position="68"/>
    </location>
</feature>
<keyword evidence="8" id="KW-1185">Reference proteome</keyword>
<name>A0A285FVJ3_9FIRM</name>
<dbReference type="InterPro" id="IPR050833">
    <property type="entry name" value="Poly_Biosynth_Transport"/>
</dbReference>
<feature type="transmembrane region" description="Helical" evidence="6">
    <location>
        <begin position="155"/>
        <end position="175"/>
    </location>
</feature>
<feature type="transmembrane region" description="Helical" evidence="6">
    <location>
        <begin position="307"/>
        <end position="326"/>
    </location>
</feature>
<reference evidence="8" key="1">
    <citation type="submission" date="2017-09" db="EMBL/GenBank/DDBJ databases">
        <authorList>
            <person name="Varghese N."/>
            <person name="Submissions S."/>
        </authorList>
    </citation>
    <scope>NUCLEOTIDE SEQUENCE [LARGE SCALE GENOMIC DNA]</scope>
    <source>
        <strain evidence="8">MSL47</strain>
    </source>
</reference>
<feature type="transmembrane region" description="Helical" evidence="6">
    <location>
        <begin position="394"/>
        <end position="414"/>
    </location>
</feature>
<dbReference type="EMBL" id="OBDZ01000003">
    <property type="protein sequence ID" value="SNY15299.1"/>
    <property type="molecule type" value="Genomic_DNA"/>
</dbReference>
<feature type="transmembrane region" description="Helical" evidence="6">
    <location>
        <begin position="370"/>
        <end position="388"/>
    </location>
</feature>
<dbReference type="RefSeq" id="WP_097016495.1">
    <property type="nucleotide sequence ID" value="NZ_OBDZ01000003.1"/>
</dbReference>
<evidence type="ECO:0000256" key="6">
    <source>
        <dbReference type="SAM" id="Phobius"/>
    </source>
</evidence>
<dbReference type="PANTHER" id="PTHR30250">
    <property type="entry name" value="PST FAMILY PREDICTED COLANIC ACID TRANSPORTER"/>
    <property type="match status" value="1"/>
</dbReference>
<protein>
    <submittedName>
        <fullName evidence="7">Membrane protein involved in the export of O-antigen and teichoic acid</fullName>
    </submittedName>
</protein>
<evidence type="ECO:0000256" key="4">
    <source>
        <dbReference type="ARBA" id="ARBA00022989"/>
    </source>
</evidence>